<dbReference type="PROSITE" id="PS50943">
    <property type="entry name" value="HTH_CROC1"/>
    <property type="match status" value="1"/>
</dbReference>
<proteinExistence type="predicted"/>
<dbReference type="RefSeq" id="WP_152810891.1">
    <property type="nucleotide sequence ID" value="NZ_WHNW01000013.1"/>
</dbReference>
<gene>
    <name evidence="3" type="ORF">GCU85_09210</name>
</gene>
<evidence type="ECO:0000259" key="2">
    <source>
        <dbReference type="PROSITE" id="PS50943"/>
    </source>
</evidence>
<dbReference type="Proteomes" id="UP000471298">
    <property type="component" value="Unassembled WGS sequence"/>
</dbReference>
<keyword evidence="1" id="KW-0238">DNA-binding</keyword>
<dbReference type="GO" id="GO:0003677">
    <property type="term" value="F:DNA binding"/>
    <property type="evidence" value="ECO:0007669"/>
    <property type="project" value="UniProtKB-KW"/>
</dbReference>
<reference evidence="3 4" key="1">
    <citation type="submission" date="2019-10" db="EMBL/GenBank/DDBJ databases">
        <title>Cardiobacteriales fam. a chemoheterotrophic member of the order Cardiobacteriales, and proposal of Cardiobacteriales fam. nov.</title>
        <authorList>
            <person name="Wang C."/>
        </authorList>
    </citation>
    <scope>NUCLEOTIDE SEQUENCE [LARGE SCALE GENOMIC DNA]</scope>
    <source>
        <strain evidence="3 4">ML27</strain>
    </source>
</reference>
<feature type="domain" description="HTH cro/C1-type" evidence="2">
    <location>
        <begin position="20"/>
        <end position="68"/>
    </location>
</feature>
<dbReference type="InterPro" id="IPR010982">
    <property type="entry name" value="Lambda_DNA-bd_dom_sf"/>
</dbReference>
<keyword evidence="4" id="KW-1185">Reference proteome</keyword>
<sequence length="99" mass="10793">MRMHNPPHPGEVLKGLYLDELGLSITDAATALGMPRSALSEIVHGKRGISSRVAIKLATAFGGSAQSWLNMQSQYDLWQAEQTYGGEDVKKLVEQRPDA</sequence>
<dbReference type="SMART" id="SM00530">
    <property type="entry name" value="HTH_XRE"/>
    <property type="match status" value="1"/>
</dbReference>
<dbReference type="Pfam" id="PF01381">
    <property type="entry name" value="HTH_3"/>
    <property type="match status" value="1"/>
</dbReference>
<dbReference type="InterPro" id="IPR001387">
    <property type="entry name" value="Cro/C1-type_HTH"/>
</dbReference>
<dbReference type="EMBL" id="WHNW01000013">
    <property type="protein sequence ID" value="MPV86902.1"/>
    <property type="molecule type" value="Genomic_DNA"/>
</dbReference>
<dbReference type="PANTHER" id="PTHR36924:SF1">
    <property type="entry name" value="ANTITOXIN HIGA-1"/>
    <property type="match status" value="1"/>
</dbReference>
<accession>A0A6N7EWK8</accession>
<dbReference type="CDD" id="cd00093">
    <property type="entry name" value="HTH_XRE"/>
    <property type="match status" value="1"/>
</dbReference>
<dbReference type="AlphaFoldDB" id="A0A6N7EWK8"/>
<comment type="caution">
    <text evidence="3">The sequence shown here is derived from an EMBL/GenBank/DDBJ whole genome shotgun (WGS) entry which is preliminary data.</text>
</comment>
<evidence type="ECO:0000313" key="4">
    <source>
        <dbReference type="Proteomes" id="UP000471298"/>
    </source>
</evidence>
<protein>
    <submittedName>
        <fullName evidence="3">HigA family addiction module antidote protein</fullName>
    </submittedName>
</protein>
<dbReference type="Gene3D" id="1.10.260.40">
    <property type="entry name" value="lambda repressor-like DNA-binding domains"/>
    <property type="match status" value="1"/>
</dbReference>
<dbReference type="InterPro" id="IPR013430">
    <property type="entry name" value="Toxin_antidote_HigA"/>
</dbReference>
<organism evidence="3 4">
    <name type="scientific">Ostreibacterium oceani</name>
    <dbReference type="NCBI Taxonomy" id="2654998"/>
    <lineage>
        <taxon>Bacteria</taxon>
        <taxon>Pseudomonadati</taxon>
        <taxon>Pseudomonadota</taxon>
        <taxon>Gammaproteobacteria</taxon>
        <taxon>Cardiobacteriales</taxon>
        <taxon>Ostreibacteriaceae</taxon>
        <taxon>Ostreibacterium</taxon>
    </lineage>
</organism>
<evidence type="ECO:0000313" key="3">
    <source>
        <dbReference type="EMBL" id="MPV86902.1"/>
    </source>
</evidence>
<dbReference type="FunCoup" id="A0A6N7EWK8">
    <property type="interactions" value="1"/>
</dbReference>
<dbReference type="InParanoid" id="A0A6N7EWK8"/>
<dbReference type="PANTHER" id="PTHR36924">
    <property type="entry name" value="ANTITOXIN HIGA-1"/>
    <property type="match status" value="1"/>
</dbReference>
<evidence type="ECO:0000256" key="1">
    <source>
        <dbReference type="ARBA" id="ARBA00023125"/>
    </source>
</evidence>
<dbReference type="SUPFAM" id="SSF47413">
    <property type="entry name" value="lambda repressor-like DNA-binding domains"/>
    <property type="match status" value="1"/>
</dbReference>
<name>A0A6N7EWK8_9GAMM</name>
<dbReference type="NCBIfam" id="TIGR02607">
    <property type="entry name" value="antidote_HigA"/>
    <property type="match status" value="1"/>
</dbReference>